<name>A0A0B6ZZW5_9EUPU</name>
<organism evidence="1">
    <name type="scientific">Arion vulgaris</name>
    <dbReference type="NCBI Taxonomy" id="1028688"/>
    <lineage>
        <taxon>Eukaryota</taxon>
        <taxon>Metazoa</taxon>
        <taxon>Spiralia</taxon>
        <taxon>Lophotrochozoa</taxon>
        <taxon>Mollusca</taxon>
        <taxon>Gastropoda</taxon>
        <taxon>Heterobranchia</taxon>
        <taxon>Euthyneura</taxon>
        <taxon>Panpulmonata</taxon>
        <taxon>Eupulmonata</taxon>
        <taxon>Stylommatophora</taxon>
        <taxon>Helicina</taxon>
        <taxon>Arionoidea</taxon>
        <taxon>Arionidae</taxon>
        <taxon>Arion</taxon>
    </lineage>
</organism>
<dbReference type="EMBL" id="HACG01027329">
    <property type="protein sequence ID" value="CEK74194.1"/>
    <property type="molecule type" value="Transcribed_RNA"/>
</dbReference>
<accession>A0A0B6ZZW5</accession>
<gene>
    <name evidence="1" type="primary">ORF90043</name>
</gene>
<protein>
    <submittedName>
        <fullName evidence="1">Uncharacterized protein</fullName>
    </submittedName>
</protein>
<sequence>MVILNMNIPRKALQLPLNVNTKWEASVKRDLKALDTNTSNLEEITRYVTSWKQNLTMVKSDNLLD</sequence>
<proteinExistence type="predicted"/>
<reference evidence="1" key="1">
    <citation type="submission" date="2014-12" db="EMBL/GenBank/DDBJ databases">
        <title>Insight into the proteome of Arion vulgaris.</title>
        <authorList>
            <person name="Aradska J."/>
            <person name="Bulat T."/>
            <person name="Smidak R."/>
            <person name="Sarate P."/>
            <person name="Gangsoo J."/>
            <person name="Sialana F."/>
            <person name="Bilban M."/>
            <person name="Lubec G."/>
        </authorList>
    </citation>
    <scope>NUCLEOTIDE SEQUENCE</scope>
    <source>
        <tissue evidence="1">Skin</tissue>
    </source>
</reference>
<evidence type="ECO:0000313" key="1">
    <source>
        <dbReference type="EMBL" id="CEK74194.1"/>
    </source>
</evidence>
<dbReference type="AlphaFoldDB" id="A0A0B6ZZW5"/>